<gene>
    <name evidence="1" type="ORF">HNY73_007493</name>
</gene>
<dbReference type="CDD" id="cd00024">
    <property type="entry name" value="CD_CSD"/>
    <property type="match status" value="1"/>
</dbReference>
<dbReference type="InterPro" id="IPR016197">
    <property type="entry name" value="Chromo-like_dom_sf"/>
</dbReference>
<evidence type="ECO:0000313" key="1">
    <source>
        <dbReference type="EMBL" id="KAF8789563.1"/>
    </source>
</evidence>
<dbReference type="PANTHER" id="PTHR46585:SF1">
    <property type="entry name" value="CHROMO DOMAIN-CONTAINING PROTEIN"/>
    <property type="match status" value="1"/>
</dbReference>
<evidence type="ECO:0000313" key="2">
    <source>
        <dbReference type="Proteomes" id="UP000807504"/>
    </source>
</evidence>
<comment type="caution">
    <text evidence="1">The sequence shown here is derived from an EMBL/GenBank/DDBJ whole genome shotgun (WGS) entry which is preliminary data.</text>
</comment>
<name>A0A8T0FL67_ARGBR</name>
<keyword evidence="2" id="KW-1185">Reference proteome</keyword>
<dbReference type="EMBL" id="JABXBU010000012">
    <property type="protein sequence ID" value="KAF8789563.1"/>
    <property type="molecule type" value="Genomic_DNA"/>
</dbReference>
<sequence>MSKRMALVPPEFLIGHRQQKSELRLENELSQLLERDQLPDDHKVKLLSQLLTRYQNVLQEPSEPIRVSIVDENENPKIDTSKKETVQDKILENVKSDLDMDPILKDIMLSSPRAYVKYIPPIVEKLMTRGIQNFQIFLKAIREINIPHSWIGNKKLHPRLKSEENVRELKSNDTSPDLDSVAAADVKFDIDEKHGGWQSPSRTIKRGSYKYVDILNKVLKSYNNTIHSTTSFSPNQVTSKLESIIFNKVYGYNKDIHYAFNIGEQVRISKAKKTFQRGYLPNWSDEVFTISERFASNPPTYSLKDLVDTKLKGRFYESELQKISKDSNSFWRVEKIIRTKGVGAKKEYLVKWKDVDKVIDSSRTFKFRPSQQFPVDLSFFVVDRNPLSVSEHTVPIVSDASDNVIVGTPRELFDVIKENIRLLNLEDLIQFIYDDITSEVEIHLANNIEIHFTRALGESLLEKLNLLDDTIVKGISRFRVNRVHPIDKKDHFKIIVKDYFKEVEVFEQVYELFLDVGMYKTEQELFNAFQFITLKQQPNSHVAIDVPKRVELHLGQG</sequence>
<dbReference type="GO" id="GO:0005694">
    <property type="term" value="C:chromosome"/>
    <property type="evidence" value="ECO:0007669"/>
    <property type="project" value="UniProtKB-ARBA"/>
</dbReference>
<reference evidence="1" key="1">
    <citation type="journal article" date="2020" name="bioRxiv">
        <title>Chromosome-level reference genome of the European wasp spider Argiope bruennichi: a resource for studies on range expansion and evolutionary adaptation.</title>
        <authorList>
            <person name="Sheffer M.M."/>
            <person name="Hoppe A."/>
            <person name="Krehenwinkel H."/>
            <person name="Uhl G."/>
            <person name="Kuss A.W."/>
            <person name="Jensen L."/>
            <person name="Jensen C."/>
            <person name="Gillespie R.G."/>
            <person name="Hoff K.J."/>
            <person name="Prost S."/>
        </authorList>
    </citation>
    <scope>NUCLEOTIDE SEQUENCE</scope>
</reference>
<dbReference type="PANTHER" id="PTHR46585">
    <property type="entry name" value="INTEGRASE CORE DOMAIN CONTAINING PROTEIN"/>
    <property type="match status" value="1"/>
</dbReference>
<dbReference type="SUPFAM" id="SSF54160">
    <property type="entry name" value="Chromo domain-like"/>
    <property type="match status" value="1"/>
</dbReference>
<accession>A0A8T0FL67</accession>
<organism evidence="1 2">
    <name type="scientific">Argiope bruennichi</name>
    <name type="common">Wasp spider</name>
    <name type="synonym">Aranea bruennichi</name>
    <dbReference type="NCBI Taxonomy" id="94029"/>
    <lineage>
        <taxon>Eukaryota</taxon>
        <taxon>Metazoa</taxon>
        <taxon>Ecdysozoa</taxon>
        <taxon>Arthropoda</taxon>
        <taxon>Chelicerata</taxon>
        <taxon>Arachnida</taxon>
        <taxon>Araneae</taxon>
        <taxon>Araneomorphae</taxon>
        <taxon>Entelegynae</taxon>
        <taxon>Araneoidea</taxon>
        <taxon>Araneidae</taxon>
        <taxon>Argiope</taxon>
    </lineage>
</organism>
<evidence type="ECO:0008006" key="3">
    <source>
        <dbReference type="Google" id="ProtNLM"/>
    </source>
</evidence>
<proteinExistence type="predicted"/>
<protein>
    <recommendedName>
        <fullName evidence="3">Chromo domain-containing protein</fullName>
    </recommendedName>
</protein>
<reference evidence="1" key="2">
    <citation type="submission" date="2020-06" db="EMBL/GenBank/DDBJ databases">
        <authorList>
            <person name="Sheffer M."/>
        </authorList>
    </citation>
    <scope>NUCLEOTIDE SEQUENCE</scope>
</reference>
<dbReference type="AlphaFoldDB" id="A0A8T0FL67"/>
<dbReference type="Proteomes" id="UP000807504">
    <property type="component" value="Unassembled WGS sequence"/>
</dbReference>